<dbReference type="EMBL" id="JTAK01000004">
    <property type="protein sequence ID" value="KHO64499.1"/>
    <property type="molecule type" value="Genomic_DNA"/>
</dbReference>
<proteinExistence type="predicted"/>
<evidence type="ECO:0000259" key="3">
    <source>
        <dbReference type="Pfam" id="PF13719"/>
    </source>
</evidence>
<dbReference type="InterPro" id="IPR021834">
    <property type="entry name" value="DUF3426"/>
</dbReference>
<dbReference type="NCBIfam" id="TIGR02098">
    <property type="entry name" value="MJ0042_CXXC"/>
    <property type="match status" value="1"/>
</dbReference>
<comment type="caution">
    <text evidence="4">The sequence shown here is derived from an EMBL/GenBank/DDBJ whole genome shotgun (WGS) entry which is preliminary data.</text>
</comment>
<feature type="compositionally biased region" description="Low complexity" evidence="1">
    <location>
        <begin position="50"/>
        <end position="70"/>
    </location>
</feature>
<feature type="compositionally biased region" description="Basic and acidic residues" evidence="1">
    <location>
        <begin position="173"/>
        <end position="184"/>
    </location>
</feature>
<organism evidence="4 5">
    <name type="scientific">Pseudomonas flexibilis</name>
    <dbReference type="NCBI Taxonomy" id="706570"/>
    <lineage>
        <taxon>Bacteria</taxon>
        <taxon>Pseudomonadati</taxon>
        <taxon>Pseudomonadota</taxon>
        <taxon>Gammaproteobacteria</taxon>
        <taxon>Pseudomonadales</taxon>
        <taxon>Pseudomonadaceae</taxon>
        <taxon>Pseudomonas</taxon>
    </lineage>
</organism>
<dbReference type="Pfam" id="PF11906">
    <property type="entry name" value="DUF3426"/>
    <property type="match status" value="1"/>
</dbReference>
<evidence type="ECO:0000313" key="5">
    <source>
        <dbReference type="Proteomes" id="UP000030980"/>
    </source>
</evidence>
<keyword evidence="2" id="KW-0812">Transmembrane</keyword>
<keyword evidence="5" id="KW-1185">Reference proteome</keyword>
<evidence type="ECO:0000256" key="2">
    <source>
        <dbReference type="SAM" id="Phobius"/>
    </source>
</evidence>
<reference evidence="4 5" key="1">
    <citation type="submission" date="2014-11" db="EMBL/GenBank/DDBJ databases">
        <title>Genome sequence of Pseudomonas tuomuerensis JCM 14085.</title>
        <authorList>
            <person name="Shin S.-K."/>
            <person name="Yi H."/>
        </authorList>
    </citation>
    <scope>NUCLEOTIDE SEQUENCE [LARGE SCALE GENOMIC DNA]</scope>
    <source>
        <strain evidence="4 5">JCM 14085</strain>
    </source>
</reference>
<keyword evidence="2" id="KW-1133">Transmembrane helix</keyword>
<feature type="region of interest" description="Disordered" evidence="1">
    <location>
        <begin position="50"/>
        <end position="107"/>
    </location>
</feature>
<feature type="compositionally biased region" description="Basic and acidic residues" evidence="1">
    <location>
        <begin position="93"/>
        <end position="107"/>
    </location>
</feature>
<dbReference type="RefSeq" id="WP_039606557.1">
    <property type="nucleotide sequence ID" value="NZ_FMUP01000002.1"/>
</dbReference>
<feature type="transmembrane region" description="Helical" evidence="2">
    <location>
        <begin position="243"/>
        <end position="262"/>
    </location>
</feature>
<dbReference type="Pfam" id="PF13719">
    <property type="entry name" value="Zn_ribbon_5"/>
    <property type="match status" value="1"/>
</dbReference>
<gene>
    <name evidence="4" type="ORF">PT85_09830</name>
</gene>
<feature type="domain" description="Zinc finger/thioredoxin putative" evidence="3">
    <location>
        <begin position="8"/>
        <end position="41"/>
    </location>
</feature>
<dbReference type="OrthoDB" id="5294582at2"/>
<protein>
    <recommendedName>
        <fullName evidence="3">Zinc finger/thioredoxin putative domain-containing protein</fullName>
    </recommendedName>
</protein>
<evidence type="ECO:0000256" key="1">
    <source>
        <dbReference type="SAM" id="MobiDB-lite"/>
    </source>
</evidence>
<accession>A0A0B3BV04</accession>
<feature type="region of interest" description="Disordered" evidence="1">
    <location>
        <begin position="138"/>
        <end position="159"/>
    </location>
</feature>
<dbReference type="Proteomes" id="UP000030980">
    <property type="component" value="Unassembled WGS sequence"/>
</dbReference>
<name>A0A0B3BV04_9PSED</name>
<sequence>MSENYVAQCPNCRTRFRVSRAQLGAAQGAVRCGACLHVFNAARQIAEAARNAPPAASKPSGTPAPAVAKPASPPPPAAAVVPPAKPEAAKSPPADKPRPTLRDDDLRIHDDLDLGDLDLDQELERLDQEEQLSAQFKTLKGAPGTAERLLGPATKPEGDDEAWAEALLRDEALSAERDNTREPQPEALGPARQKADKPLPAAPAESLRVDDGSDEAPGVALHELAEAPLQLEWQKPKKPWGRWLLWAFLILLALLALAAQYVHHNFQDLARQDQYRPWFERLCPTLGCSLPSRVDIEQIRSSNLVVRSHPSYRGALVVDAILYNRASFAQPFPLLELRFADIGGQPIASRRFKPSEYLSGELAGQQDMPSQTPIHISLEILDPGSKAVNYSLAFHSPE</sequence>
<dbReference type="InterPro" id="IPR011723">
    <property type="entry name" value="Znf/thioredoxin_put"/>
</dbReference>
<evidence type="ECO:0000313" key="4">
    <source>
        <dbReference type="EMBL" id="KHO64499.1"/>
    </source>
</evidence>
<dbReference type="STRING" id="706570.PT85_09830"/>
<feature type="region of interest" description="Disordered" evidence="1">
    <location>
        <begin position="173"/>
        <end position="213"/>
    </location>
</feature>
<dbReference type="AlphaFoldDB" id="A0A0B3BV04"/>
<keyword evidence="2" id="KW-0472">Membrane</keyword>